<feature type="chain" id="PRO_5015127855" evidence="1">
    <location>
        <begin position="22"/>
        <end position="165"/>
    </location>
</feature>
<sequence>MTLYKNLFILLILFTGSQTFAQNDASIKVIRQEYNRVNALKLTREHFDYEKASCVEEGKVDYYLEGKTIVKITESGFIGDGGWTTTYYYKAGQPFFCLDVIEGGPAAGDHTRTERRIYIREGRAIRVLEGSKPMKDENISGEHIQRANNFYKAYTTKKFGEALCG</sequence>
<evidence type="ECO:0000313" key="2">
    <source>
        <dbReference type="EMBL" id="PSK88113.1"/>
    </source>
</evidence>
<evidence type="ECO:0000256" key="1">
    <source>
        <dbReference type="SAM" id="SignalP"/>
    </source>
</evidence>
<evidence type="ECO:0000313" key="3">
    <source>
        <dbReference type="Proteomes" id="UP000240572"/>
    </source>
</evidence>
<feature type="signal peptide" evidence="1">
    <location>
        <begin position="1"/>
        <end position="21"/>
    </location>
</feature>
<dbReference type="OrthoDB" id="1494523at2"/>
<dbReference type="EMBL" id="PYGD01000015">
    <property type="protein sequence ID" value="PSK88113.1"/>
    <property type="molecule type" value="Genomic_DNA"/>
</dbReference>
<name>A0A2P8CT20_9BACT</name>
<dbReference type="RefSeq" id="WP_106525282.1">
    <property type="nucleotide sequence ID" value="NZ_PYGD01000015.1"/>
</dbReference>
<keyword evidence="3" id="KW-1185">Reference proteome</keyword>
<accession>A0A2P8CT20</accession>
<proteinExistence type="predicted"/>
<organism evidence="2 3">
    <name type="scientific">Taibaiella chishuiensis</name>
    <dbReference type="NCBI Taxonomy" id="1434707"/>
    <lineage>
        <taxon>Bacteria</taxon>
        <taxon>Pseudomonadati</taxon>
        <taxon>Bacteroidota</taxon>
        <taxon>Chitinophagia</taxon>
        <taxon>Chitinophagales</taxon>
        <taxon>Chitinophagaceae</taxon>
        <taxon>Taibaiella</taxon>
    </lineage>
</organism>
<keyword evidence="1" id="KW-0732">Signal</keyword>
<comment type="caution">
    <text evidence="2">The sequence shown here is derived from an EMBL/GenBank/DDBJ whole genome shotgun (WGS) entry which is preliminary data.</text>
</comment>
<reference evidence="2 3" key="1">
    <citation type="submission" date="2018-03" db="EMBL/GenBank/DDBJ databases">
        <title>Genomic Encyclopedia of Type Strains, Phase III (KMG-III): the genomes of soil and plant-associated and newly described type strains.</title>
        <authorList>
            <person name="Whitman W."/>
        </authorList>
    </citation>
    <scope>NUCLEOTIDE SEQUENCE [LARGE SCALE GENOMIC DNA]</scope>
    <source>
        <strain evidence="2 3">CGMCC 1.12700</strain>
    </source>
</reference>
<gene>
    <name evidence="2" type="ORF">B0I18_1157</name>
</gene>
<protein>
    <submittedName>
        <fullName evidence="2">Uncharacterized protein</fullName>
    </submittedName>
</protein>
<dbReference type="AlphaFoldDB" id="A0A2P8CT20"/>
<dbReference type="Proteomes" id="UP000240572">
    <property type="component" value="Unassembled WGS sequence"/>
</dbReference>